<dbReference type="InterPro" id="IPR029058">
    <property type="entry name" value="AB_hydrolase_fold"/>
</dbReference>
<gene>
    <name evidence="3" type="ORF">ACFPFU_03605</name>
</gene>
<evidence type="ECO:0000256" key="1">
    <source>
        <dbReference type="SAM" id="SignalP"/>
    </source>
</evidence>
<dbReference type="SUPFAM" id="SSF53474">
    <property type="entry name" value="alpha/beta-Hydrolases"/>
    <property type="match status" value="2"/>
</dbReference>
<proteinExistence type="predicted"/>
<comment type="caution">
    <text evidence="3">The sequence shown here is derived from an EMBL/GenBank/DDBJ whole genome shotgun (WGS) entry which is preliminary data.</text>
</comment>
<dbReference type="Pfam" id="PF05448">
    <property type="entry name" value="AXE1"/>
    <property type="match status" value="1"/>
</dbReference>
<protein>
    <submittedName>
        <fullName evidence="3">Acetylxylan esterase</fullName>
    </submittedName>
</protein>
<keyword evidence="1" id="KW-0732">Signal</keyword>
<dbReference type="InterPro" id="IPR050261">
    <property type="entry name" value="FrsA_esterase"/>
</dbReference>
<reference evidence="4" key="1">
    <citation type="journal article" date="2019" name="Int. J. Syst. Evol. Microbiol.">
        <title>The Global Catalogue of Microorganisms (GCM) 10K type strain sequencing project: providing services to taxonomists for standard genome sequencing and annotation.</title>
        <authorList>
            <consortium name="The Broad Institute Genomics Platform"/>
            <consortium name="The Broad Institute Genome Sequencing Center for Infectious Disease"/>
            <person name="Wu L."/>
            <person name="Ma J."/>
        </authorList>
    </citation>
    <scope>NUCLEOTIDE SEQUENCE [LARGE SCALE GENOMIC DNA]</scope>
    <source>
        <strain evidence="4">CGMCC 4.7466</strain>
    </source>
</reference>
<sequence length="752" mass="83464">MGKYQLYMLFFCVCFTAQTLFAQEKVLPINTHLDLVPEEENLDVFQQWIRWNNPGSLLIHHLTKQARDLYEKRDREIAELRTKSDWMNRQRTVRDKLDELAGTFPEKTLLKPQITGTIKRQGYRIDKIVFEAFPGYYVTGCLYVPEGLQGKAPAILNVIGHNQEAFRNPLYQVINHNLAMKGMIVLAIDPPGQGEHLQYFDPDINFSAIGYTVMEHNYFGNQCAISGVSAAKYFIWEGIRAIDYLVSRNDVDPDRIGVTGFSGGGTVTSYIAAFDDRVKVSVPCSWSTTNRRQLETKGIQDAEASFIGGLAEGITLEDFLEVRAPKPTLLTFTSRDEYLTLQGAREAYSEAKSAYKAFGLEDNIEMAEDDSKHWMTAKIRLAIYAFFMKHFNIPGDPAEMEGEVFSEEELRVTPTGQVFTSYGGDMIFDVNRKETEKLVEQLEKSRKNMDHHLGQVKVRAKELSGFIAPAPGAVEAFINGKYRREGYSVGKYAIMGEGDYAIPVLLFVPEGNPKKHPAIVYLHPKGKVTEAKPGGEIERLVKKGYVVAAADVLGVGETENTVANRQGTADAGNTAALIGRSVVGIQAGDILRVVTYLKALPDVNSEKIGAIGIDEMGIPLIHAAAFDPSIKGILLSGLPLSYRAVAMNRIYKLGMIPTGYKGPGLPYKMDFSATIAGVLTAYDLPDLLGCISPRKVALLNVKDHVLESASESFIEQEMDFPTSVYSKSEVPDNLKILPLAEIPGEMVDWCFQ</sequence>
<keyword evidence="4" id="KW-1185">Reference proteome</keyword>
<dbReference type="PANTHER" id="PTHR22946:SF8">
    <property type="entry name" value="ACETYL XYLAN ESTERASE DOMAIN-CONTAINING PROTEIN"/>
    <property type="match status" value="1"/>
</dbReference>
<dbReference type="Gene3D" id="3.40.50.1820">
    <property type="entry name" value="alpha/beta hydrolase"/>
    <property type="match status" value="2"/>
</dbReference>
<accession>A0ABV9SWM6</accession>
<organism evidence="3 4">
    <name type="scientific">Negadavirga shengliensis</name>
    <dbReference type="NCBI Taxonomy" id="1389218"/>
    <lineage>
        <taxon>Bacteria</taxon>
        <taxon>Pseudomonadati</taxon>
        <taxon>Bacteroidota</taxon>
        <taxon>Cytophagia</taxon>
        <taxon>Cytophagales</taxon>
        <taxon>Cyclobacteriaceae</taxon>
        <taxon>Negadavirga</taxon>
    </lineage>
</organism>
<evidence type="ECO:0000313" key="3">
    <source>
        <dbReference type="EMBL" id="MFC4870758.1"/>
    </source>
</evidence>
<dbReference type="InterPro" id="IPR008391">
    <property type="entry name" value="AXE1_dom"/>
</dbReference>
<evidence type="ECO:0000259" key="2">
    <source>
        <dbReference type="Pfam" id="PF05448"/>
    </source>
</evidence>
<dbReference type="EMBL" id="JBHSJJ010000002">
    <property type="protein sequence ID" value="MFC4870758.1"/>
    <property type="molecule type" value="Genomic_DNA"/>
</dbReference>
<evidence type="ECO:0000313" key="4">
    <source>
        <dbReference type="Proteomes" id="UP001595818"/>
    </source>
</evidence>
<name>A0ABV9SWM6_9BACT</name>
<feature type="signal peptide" evidence="1">
    <location>
        <begin position="1"/>
        <end position="22"/>
    </location>
</feature>
<feature type="domain" description="Acetyl xylan esterase" evidence="2">
    <location>
        <begin position="124"/>
        <end position="283"/>
    </location>
</feature>
<dbReference type="RefSeq" id="WP_377061599.1">
    <property type="nucleotide sequence ID" value="NZ_JBHSJJ010000002.1"/>
</dbReference>
<feature type="chain" id="PRO_5047342822" evidence="1">
    <location>
        <begin position="23"/>
        <end position="752"/>
    </location>
</feature>
<dbReference type="Proteomes" id="UP001595818">
    <property type="component" value="Unassembled WGS sequence"/>
</dbReference>
<dbReference type="PANTHER" id="PTHR22946">
    <property type="entry name" value="DIENELACTONE HYDROLASE DOMAIN-CONTAINING PROTEIN-RELATED"/>
    <property type="match status" value="1"/>
</dbReference>